<accession>A0ABN8N2C0</accession>
<dbReference type="Proteomes" id="UP001159405">
    <property type="component" value="Unassembled WGS sequence"/>
</dbReference>
<gene>
    <name evidence="1" type="ORF">PLOB_00048206</name>
</gene>
<organism evidence="1 2">
    <name type="scientific">Porites lobata</name>
    <dbReference type="NCBI Taxonomy" id="104759"/>
    <lineage>
        <taxon>Eukaryota</taxon>
        <taxon>Metazoa</taxon>
        <taxon>Cnidaria</taxon>
        <taxon>Anthozoa</taxon>
        <taxon>Hexacorallia</taxon>
        <taxon>Scleractinia</taxon>
        <taxon>Fungiina</taxon>
        <taxon>Poritidae</taxon>
        <taxon>Porites</taxon>
    </lineage>
</organism>
<evidence type="ECO:0000313" key="1">
    <source>
        <dbReference type="EMBL" id="CAH3041355.1"/>
    </source>
</evidence>
<protein>
    <submittedName>
        <fullName evidence="1">Uncharacterized protein</fullName>
    </submittedName>
</protein>
<comment type="caution">
    <text evidence="1">The sequence shown here is derived from an EMBL/GenBank/DDBJ whole genome shotgun (WGS) entry which is preliminary data.</text>
</comment>
<name>A0ABN8N2C0_9CNID</name>
<sequence length="210" mass="24170">MIKADFRPVTMGAILSSEKRIKAERIKRETLDHQLQKLQRSLHVTAVSHYIASEYYRRLDSKLQYASAFTGAIGSTTSVASKLGWKLMVSSSPRLAPVLVAVSTTSLLFTALVHLPQINNTPGNMYKAHFQSGIECQYLQKQVKFLRKTAVWDASVPWETLANQYSELLLEKKRVNTRIQSENWSYRKALNKIDNRKEEKKRKENEIRKD</sequence>
<dbReference type="EMBL" id="CALNXK010000009">
    <property type="protein sequence ID" value="CAH3041355.1"/>
    <property type="molecule type" value="Genomic_DNA"/>
</dbReference>
<keyword evidence="2" id="KW-1185">Reference proteome</keyword>
<reference evidence="1 2" key="1">
    <citation type="submission" date="2022-05" db="EMBL/GenBank/DDBJ databases">
        <authorList>
            <consortium name="Genoscope - CEA"/>
            <person name="William W."/>
        </authorList>
    </citation>
    <scope>NUCLEOTIDE SEQUENCE [LARGE SCALE GENOMIC DNA]</scope>
</reference>
<evidence type="ECO:0000313" key="2">
    <source>
        <dbReference type="Proteomes" id="UP001159405"/>
    </source>
</evidence>
<proteinExistence type="predicted"/>